<dbReference type="Proteomes" id="UP001231189">
    <property type="component" value="Unassembled WGS sequence"/>
</dbReference>
<dbReference type="AlphaFoldDB" id="A0AAD8RVG0"/>
<feature type="compositionally biased region" description="Basic and acidic residues" evidence="1">
    <location>
        <begin position="157"/>
        <end position="171"/>
    </location>
</feature>
<proteinExistence type="predicted"/>
<dbReference type="EMBL" id="JAUUTY010000005">
    <property type="protein sequence ID" value="KAK1632488.1"/>
    <property type="molecule type" value="Genomic_DNA"/>
</dbReference>
<keyword evidence="3" id="KW-1185">Reference proteome</keyword>
<organism evidence="2 3">
    <name type="scientific">Lolium multiflorum</name>
    <name type="common">Italian ryegrass</name>
    <name type="synonym">Lolium perenne subsp. multiflorum</name>
    <dbReference type="NCBI Taxonomy" id="4521"/>
    <lineage>
        <taxon>Eukaryota</taxon>
        <taxon>Viridiplantae</taxon>
        <taxon>Streptophyta</taxon>
        <taxon>Embryophyta</taxon>
        <taxon>Tracheophyta</taxon>
        <taxon>Spermatophyta</taxon>
        <taxon>Magnoliopsida</taxon>
        <taxon>Liliopsida</taxon>
        <taxon>Poales</taxon>
        <taxon>Poaceae</taxon>
        <taxon>BOP clade</taxon>
        <taxon>Pooideae</taxon>
        <taxon>Poodae</taxon>
        <taxon>Poeae</taxon>
        <taxon>Poeae Chloroplast Group 2 (Poeae type)</taxon>
        <taxon>Loliodinae</taxon>
        <taxon>Loliinae</taxon>
        <taxon>Lolium</taxon>
    </lineage>
</organism>
<protein>
    <submittedName>
        <fullName evidence="2">Uncharacterized protein</fullName>
    </submittedName>
</protein>
<comment type="caution">
    <text evidence="2">The sequence shown here is derived from an EMBL/GenBank/DDBJ whole genome shotgun (WGS) entry which is preliminary data.</text>
</comment>
<gene>
    <name evidence="2" type="ORF">QYE76_006803</name>
</gene>
<evidence type="ECO:0000313" key="2">
    <source>
        <dbReference type="EMBL" id="KAK1632488.1"/>
    </source>
</evidence>
<evidence type="ECO:0000256" key="1">
    <source>
        <dbReference type="SAM" id="MobiDB-lite"/>
    </source>
</evidence>
<evidence type="ECO:0000313" key="3">
    <source>
        <dbReference type="Proteomes" id="UP001231189"/>
    </source>
</evidence>
<feature type="compositionally biased region" description="Basic residues" evidence="1">
    <location>
        <begin position="1"/>
        <end position="10"/>
    </location>
</feature>
<name>A0AAD8RVG0_LOLMU</name>
<reference evidence="2" key="1">
    <citation type="submission" date="2023-07" db="EMBL/GenBank/DDBJ databases">
        <title>A chromosome-level genome assembly of Lolium multiflorum.</title>
        <authorList>
            <person name="Chen Y."/>
            <person name="Copetti D."/>
            <person name="Kolliker R."/>
            <person name="Studer B."/>
        </authorList>
    </citation>
    <scope>NUCLEOTIDE SEQUENCE</scope>
    <source>
        <strain evidence="2">02402/16</strain>
        <tissue evidence="2">Leaf</tissue>
    </source>
</reference>
<accession>A0AAD8RVG0</accession>
<feature type="region of interest" description="Disordered" evidence="1">
    <location>
        <begin position="1"/>
        <end position="25"/>
    </location>
</feature>
<feature type="compositionally biased region" description="Pro residues" evidence="1">
    <location>
        <begin position="192"/>
        <end position="205"/>
    </location>
</feature>
<feature type="region of interest" description="Disordered" evidence="1">
    <location>
        <begin position="133"/>
        <end position="217"/>
    </location>
</feature>
<sequence length="217" mass="24033">MGKKCWPFRKTKNDQEASSSRSVKKARVGRYVRVYLARQLWEENRPVPWPDANPGGLVPELAARAGPRARAESGGTRCAAAERSCRRICGRIVRAELLQPDFIRDVGVRRAPPRYLADVDYFERKIAAEEERTIEGGGGRRRRRDEDVTMANSVSRSRGEAGDSSGHDAFQRPRSCCSSVGSLATPPAHAAVPPPPPAYELPWPTPELIDLVSDDDQ</sequence>